<comment type="caution">
    <text evidence="1">The sequence shown here is derived from an EMBL/GenBank/DDBJ whole genome shotgun (WGS) entry which is preliminary data.</text>
</comment>
<name>A0A9P8PK28_9ASCO</name>
<dbReference type="Proteomes" id="UP000769528">
    <property type="component" value="Unassembled WGS sequence"/>
</dbReference>
<protein>
    <submittedName>
        <fullName evidence="1">Uncharacterized protein</fullName>
    </submittedName>
</protein>
<dbReference type="EMBL" id="JAEUBF010001028">
    <property type="protein sequence ID" value="KAH3673267.1"/>
    <property type="molecule type" value="Genomic_DNA"/>
</dbReference>
<proteinExistence type="predicted"/>
<sequence>MKFEVKAQAKNPRPKTIIALAPIGSINEFKIIPKVSALTLALPACTLGSLFIHLSQSKHNSSNADTLVSGSQRFSTYDLVHLETSNAISIAYSSIFKLISDLTVSIALINT</sequence>
<dbReference type="AlphaFoldDB" id="A0A9P8PK28"/>
<gene>
    <name evidence="1" type="ORF">WICMUC_003726</name>
</gene>
<keyword evidence="2" id="KW-1185">Reference proteome</keyword>
<evidence type="ECO:0000313" key="2">
    <source>
        <dbReference type="Proteomes" id="UP000769528"/>
    </source>
</evidence>
<reference evidence="1" key="1">
    <citation type="journal article" date="2021" name="Open Biol.">
        <title>Shared evolutionary footprints suggest mitochondrial oxidative damage underlies multiple complex I losses in fungi.</title>
        <authorList>
            <person name="Schikora-Tamarit M.A."/>
            <person name="Marcet-Houben M."/>
            <person name="Nosek J."/>
            <person name="Gabaldon T."/>
        </authorList>
    </citation>
    <scope>NUCLEOTIDE SEQUENCE</scope>
    <source>
        <strain evidence="1">CBS6341</strain>
    </source>
</reference>
<organism evidence="1 2">
    <name type="scientific">Wickerhamomyces mucosus</name>
    <dbReference type="NCBI Taxonomy" id="1378264"/>
    <lineage>
        <taxon>Eukaryota</taxon>
        <taxon>Fungi</taxon>
        <taxon>Dikarya</taxon>
        <taxon>Ascomycota</taxon>
        <taxon>Saccharomycotina</taxon>
        <taxon>Saccharomycetes</taxon>
        <taxon>Phaffomycetales</taxon>
        <taxon>Wickerhamomycetaceae</taxon>
        <taxon>Wickerhamomyces</taxon>
    </lineage>
</organism>
<evidence type="ECO:0000313" key="1">
    <source>
        <dbReference type="EMBL" id="KAH3673267.1"/>
    </source>
</evidence>
<reference evidence="1" key="2">
    <citation type="submission" date="2021-01" db="EMBL/GenBank/DDBJ databases">
        <authorList>
            <person name="Schikora-Tamarit M.A."/>
        </authorList>
    </citation>
    <scope>NUCLEOTIDE SEQUENCE</scope>
    <source>
        <strain evidence="1">CBS6341</strain>
    </source>
</reference>
<accession>A0A9P8PK28</accession>